<organism evidence="3 4">
    <name type="scientific">Methyloceanibacter caenitepidi</name>
    <dbReference type="NCBI Taxonomy" id="1384459"/>
    <lineage>
        <taxon>Bacteria</taxon>
        <taxon>Pseudomonadati</taxon>
        <taxon>Pseudomonadota</taxon>
        <taxon>Alphaproteobacteria</taxon>
        <taxon>Hyphomicrobiales</taxon>
        <taxon>Hyphomicrobiaceae</taxon>
        <taxon>Methyloceanibacter</taxon>
    </lineage>
</organism>
<keyword evidence="2" id="KW-0479">Metal-binding</keyword>
<dbReference type="InterPro" id="IPR027417">
    <property type="entry name" value="P-loop_NTPase"/>
</dbReference>
<dbReference type="NCBIfam" id="TIGR00347">
    <property type="entry name" value="bioD"/>
    <property type="match status" value="1"/>
</dbReference>
<dbReference type="EMBL" id="AP014648">
    <property type="protein sequence ID" value="BAQ17093.1"/>
    <property type="molecule type" value="Genomic_DNA"/>
</dbReference>
<feature type="binding site" evidence="2">
    <location>
        <begin position="12"/>
        <end position="17"/>
    </location>
    <ligand>
        <name>ATP</name>
        <dbReference type="ChEBI" id="CHEBI:30616"/>
    </ligand>
</feature>
<comment type="subunit">
    <text evidence="2">Homodimer.</text>
</comment>
<dbReference type="PANTHER" id="PTHR43210:SF5">
    <property type="entry name" value="DETHIOBIOTIN SYNTHETASE"/>
    <property type="match status" value="1"/>
</dbReference>
<dbReference type="STRING" id="1384459.GL4_1639"/>
<dbReference type="PANTHER" id="PTHR43210">
    <property type="entry name" value="DETHIOBIOTIN SYNTHETASE"/>
    <property type="match status" value="1"/>
</dbReference>
<dbReference type="RefSeq" id="WP_045366455.1">
    <property type="nucleotide sequence ID" value="NZ_AP014648.1"/>
</dbReference>
<dbReference type="GO" id="GO:0005524">
    <property type="term" value="F:ATP binding"/>
    <property type="evidence" value="ECO:0007669"/>
    <property type="project" value="UniProtKB-UniRule"/>
</dbReference>
<keyword evidence="4" id="KW-1185">Reference proteome</keyword>
<keyword evidence="1 2" id="KW-0093">Biotin biosynthesis</keyword>
<feature type="binding site" evidence="2">
    <location>
        <position position="43"/>
    </location>
    <ligand>
        <name>Mg(2+)</name>
        <dbReference type="ChEBI" id="CHEBI:18420"/>
    </ligand>
</feature>
<dbReference type="CDD" id="cd03109">
    <property type="entry name" value="DTBS"/>
    <property type="match status" value="1"/>
</dbReference>
<keyword evidence="2" id="KW-0067">ATP-binding</keyword>
<dbReference type="PIRSF" id="PIRSF006755">
    <property type="entry name" value="DTB_synth"/>
    <property type="match status" value="1"/>
</dbReference>
<keyword evidence="2" id="KW-0963">Cytoplasm</keyword>
<dbReference type="OrthoDB" id="9802097at2"/>
<evidence type="ECO:0000256" key="2">
    <source>
        <dbReference type="HAMAP-Rule" id="MF_00336"/>
    </source>
</evidence>
<accession>A0A0A8K298</accession>
<comment type="similarity">
    <text evidence="2">Belongs to the dethiobiotin synthetase family.</text>
</comment>
<feature type="binding site" evidence="2">
    <location>
        <position position="16"/>
    </location>
    <ligand>
        <name>Mg(2+)</name>
        <dbReference type="ChEBI" id="CHEBI:18420"/>
    </ligand>
</feature>
<dbReference type="InterPro" id="IPR004472">
    <property type="entry name" value="DTB_synth_BioD"/>
</dbReference>
<comment type="subcellular location">
    <subcellularLocation>
        <location evidence="2">Cytoplasm</location>
    </subcellularLocation>
</comment>
<dbReference type="GO" id="GO:0005829">
    <property type="term" value="C:cytosol"/>
    <property type="evidence" value="ECO:0007669"/>
    <property type="project" value="TreeGrafter"/>
</dbReference>
<proteinExistence type="inferred from homology"/>
<dbReference type="GO" id="GO:0000287">
    <property type="term" value="F:magnesium ion binding"/>
    <property type="evidence" value="ECO:0007669"/>
    <property type="project" value="UniProtKB-UniRule"/>
</dbReference>
<reference evidence="3 4" key="1">
    <citation type="submission" date="2014-09" db="EMBL/GenBank/DDBJ databases">
        <title>Genome sequencing of Methyloceanibacter caenitepidi Gela4.</title>
        <authorList>
            <person name="Takeuchi M."/>
            <person name="Susumu S."/>
            <person name="Kamagata Y."/>
            <person name="Oshima K."/>
            <person name="Hattori M."/>
            <person name="Iwasaki W."/>
        </authorList>
    </citation>
    <scope>NUCLEOTIDE SEQUENCE [LARGE SCALE GENOMIC DNA]</scope>
    <source>
        <strain evidence="3 4">Gela4</strain>
    </source>
</reference>
<comment type="function">
    <text evidence="2">Catalyzes a mechanistically unusual reaction, the ATP-dependent insertion of CO2 between the N7 and N8 nitrogen atoms of 7,8-diaminopelargonic acid (DAPA, also called 7,8-diammoniononanoate) to form a ureido ring.</text>
</comment>
<feature type="binding site" evidence="2">
    <location>
        <position position="43"/>
    </location>
    <ligand>
        <name>ATP</name>
        <dbReference type="ChEBI" id="CHEBI:30616"/>
    </ligand>
</feature>
<dbReference type="Gene3D" id="3.40.50.300">
    <property type="entry name" value="P-loop containing nucleotide triphosphate hydrolases"/>
    <property type="match status" value="1"/>
</dbReference>
<feature type="binding site" evidence="2">
    <location>
        <begin position="99"/>
        <end position="102"/>
    </location>
    <ligand>
        <name>ATP</name>
        <dbReference type="ChEBI" id="CHEBI:30616"/>
    </ligand>
</feature>
<feature type="active site" evidence="2">
    <location>
        <position position="32"/>
    </location>
</feature>
<evidence type="ECO:0000256" key="1">
    <source>
        <dbReference type="ARBA" id="ARBA00022756"/>
    </source>
</evidence>
<comment type="catalytic activity">
    <reaction evidence="2">
        <text>(7R,8S)-7,8-diammoniononanoate + CO2 + ATP = (4R,5S)-dethiobiotin + ADP + phosphate + 3 H(+)</text>
        <dbReference type="Rhea" id="RHEA:15805"/>
        <dbReference type="ChEBI" id="CHEBI:15378"/>
        <dbReference type="ChEBI" id="CHEBI:16526"/>
        <dbReference type="ChEBI" id="CHEBI:30616"/>
        <dbReference type="ChEBI" id="CHEBI:43474"/>
        <dbReference type="ChEBI" id="CHEBI:149469"/>
        <dbReference type="ChEBI" id="CHEBI:149473"/>
        <dbReference type="ChEBI" id="CHEBI:456216"/>
        <dbReference type="EC" id="6.3.3.3"/>
    </reaction>
</comment>
<dbReference type="AlphaFoldDB" id="A0A0A8K298"/>
<gene>
    <name evidence="2" type="primary">bioD</name>
    <name evidence="3" type="ORF">GL4_1639</name>
</gene>
<name>A0A0A8K298_9HYPH</name>
<protein>
    <recommendedName>
        <fullName evidence="2">ATP-dependent dethiobiotin synthetase BioD</fullName>
        <ecNumber evidence="2">6.3.3.3</ecNumber>
    </recommendedName>
    <alternativeName>
        <fullName evidence="2">DTB synthetase</fullName>
        <shortName evidence="2">DTBS</shortName>
    </alternativeName>
    <alternativeName>
        <fullName evidence="2">Dethiobiotin synthase</fullName>
    </alternativeName>
</protein>
<sequence length="210" mass="22595">MSGFFVTGTDTEVGKTLVSAWLLTQLDGAYWKPIQAGTVPTTDSATVQQLAELPVSRVLPEAYLLPEPMAPHESARRANIALDMEKIKLPPHDGLVVVEGAGGLMVPIVDGTYMIDLADALDLPIILVARSTLGTINHTLLSLEAIRRRGLPLAGVVISGSETPHNRAAIERFGKVEVIAEIPQLETVNRDTLKAIEPELDLLKLATVRP</sequence>
<evidence type="ECO:0000313" key="3">
    <source>
        <dbReference type="EMBL" id="BAQ17093.1"/>
    </source>
</evidence>
<comment type="caution">
    <text evidence="2">Lacks conserved residue(s) required for the propagation of feature annotation.</text>
</comment>
<dbReference type="GO" id="GO:0004141">
    <property type="term" value="F:dethiobiotin synthase activity"/>
    <property type="evidence" value="ECO:0007669"/>
    <property type="project" value="UniProtKB-UniRule"/>
</dbReference>
<dbReference type="SUPFAM" id="SSF52540">
    <property type="entry name" value="P-loop containing nucleoside triphosphate hydrolases"/>
    <property type="match status" value="1"/>
</dbReference>
<dbReference type="HOGENOM" id="CLU_072551_2_0_5"/>
<dbReference type="EC" id="6.3.3.3" evidence="2"/>
<dbReference type="HAMAP" id="MF_00336">
    <property type="entry name" value="BioD"/>
    <property type="match status" value="1"/>
</dbReference>
<dbReference type="Proteomes" id="UP000031643">
    <property type="component" value="Chromosome"/>
</dbReference>
<feature type="binding site" evidence="2">
    <location>
        <position position="99"/>
    </location>
    <ligand>
        <name>Mg(2+)</name>
        <dbReference type="ChEBI" id="CHEBI:18420"/>
    </ligand>
</feature>
<keyword evidence="2 3" id="KW-0436">Ligase</keyword>
<comment type="cofactor">
    <cofactor evidence="2">
        <name>Mg(2+)</name>
        <dbReference type="ChEBI" id="CHEBI:18420"/>
    </cofactor>
</comment>
<dbReference type="KEGG" id="mcg:GL4_1639"/>
<dbReference type="UniPathway" id="UPA00078">
    <property type="reaction ID" value="UER00161"/>
</dbReference>
<keyword evidence="2" id="KW-0547">Nucleotide-binding</keyword>
<keyword evidence="2" id="KW-0460">Magnesium</keyword>
<feature type="binding site" evidence="2">
    <location>
        <begin position="183"/>
        <end position="185"/>
    </location>
    <ligand>
        <name>ATP</name>
        <dbReference type="ChEBI" id="CHEBI:30616"/>
    </ligand>
</feature>
<dbReference type="Pfam" id="PF13500">
    <property type="entry name" value="AAA_26"/>
    <property type="match status" value="1"/>
</dbReference>
<evidence type="ECO:0000313" key="4">
    <source>
        <dbReference type="Proteomes" id="UP000031643"/>
    </source>
</evidence>
<comment type="pathway">
    <text evidence="2">Cofactor biosynthesis; biotin biosynthesis; biotin from 7,8-diaminononanoate: step 1/2.</text>
</comment>
<dbReference type="GO" id="GO:0009102">
    <property type="term" value="P:biotin biosynthetic process"/>
    <property type="evidence" value="ECO:0007669"/>
    <property type="project" value="UniProtKB-UniRule"/>
</dbReference>